<dbReference type="SMART" id="SM00355">
    <property type="entry name" value="ZnF_C2H2"/>
    <property type="match status" value="4"/>
</dbReference>
<dbReference type="GO" id="GO:0008270">
    <property type="term" value="F:zinc ion binding"/>
    <property type="evidence" value="ECO:0007669"/>
    <property type="project" value="UniProtKB-KW"/>
</dbReference>
<evidence type="ECO:0000259" key="3">
    <source>
        <dbReference type="PROSITE" id="PS50157"/>
    </source>
</evidence>
<dbReference type="WBParaSite" id="SPAL_0000073400.1">
    <property type="protein sequence ID" value="SPAL_0000073400.1"/>
    <property type="gene ID" value="SPAL_0000073400"/>
</dbReference>
<dbReference type="InterPro" id="IPR036236">
    <property type="entry name" value="Znf_C2H2_sf"/>
</dbReference>
<feature type="region of interest" description="Disordered" evidence="2">
    <location>
        <begin position="451"/>
        <end position="480"/>
    </location>
</feature>
<feature type="compositionally biased region" description="Low complexity" evidence="2">
    <location>
        <begin position="451"/>
        <end position="465"/>
    </location>
</feature>
<evidence type="ECO:0000313" key="5">
    <source>
        <dbReference type="WBParaSite" id="SPAL_0000073400.1"/>
    </source>
</evidence>
<keyword evidence="1" id="KW-0863">Zinc-finger</keyword>
<reference evidence="5" key="1">
    <citation type="submission" date="2017-02" db="UniProtKB">
        <authorList>
            <consortium name="WormBaseParasite"/>
        </authorList>
    </citation>
    <scope>IDENTIFICATION</scope>
</reference>
<dbReference type="Proteomes" id="UP000046392">
    <property type="component" value="Unplaced"/>
</dbReference>
<dbReference type="Pfam" id="PF12874">
    <property type="entry name" value="zf-met"/>
    <property type="match status" value="1"/>
</dbReference>
<dbReference type="PROSITE" id="PS50157">
    <property type="entry name" value="ZINC_FINGER_C2H2_2"/>
    <property type="match status" value="1"/>
</dbReference>
<evidence type="ECO:0000256" key="2">
    <source>
        <dbReference type="SAM" id="MobiDB-lite"/>
    </source>
</evidence>
<keyword evidence="1" id="KW-0479">Metal-binding</keyword>
<dbReference type="Gene3D" id="3.30.160.60">
    <property type="entry name" value="Classic Zinc Finger"/>
    <property type="match status" value="1"/>
</dbReference>
<dbReference type="SUPFAM" id="SSF57667">
    <property type="entry name" value="beta-beta-alpha zinc fingers"/>
    <property type="match status" value="1"/>
</dbReference>
<dbReference type="PROSITE" id="PS00028">
    <property type="entry name" value="ZINC_FINGER_C2H2_1"/>
    <property type="match status" value="1"/>
</dbReference>
<dbReference type="InterPro" id="IPR013087">
    <property type="entry name" value="Znf_C2H2_type"/>
</dbReference>
<evidence type="ECO:0000256" key="1">
    <source>
        <dbReference type="PROSITE-ProRule" id="PRU00042"/>
    </source>
</evidence>
<accession>A0A0N5B3T2</accession>
<organism evidence="4 5">
    <name type="scientific">Strongyloides papillosus</name>
    <name type="common">Intestinal threadworm</name>
    <dbReference type="NCBI Taxonomy" id="174720"/>
    <lineage>
        <taxon>Eukaryota</taxon>
        <taxon>Metazoa</taxon>
        <taxon>Ecdysozoa</taxon>
        <taxon>Nematoda</taxon>
        <taxon>Chromadorea</taxon>
        <taxon>Rhabditida</taxon>
        <taxon>Tylenchina</taxon>
        <taxon>Panagrolaimomorpha</taxon>
        <taxon>Strongyloidoidea</taxon>
        <taxon>Strongyloididae</taxon>
        <taxon>Strongyloides</taxon>
    </lineage>
</organism>
<feature type="domain" description="C2H2-type" evidence="3">
    <location>
        <begin position="23"/>
        <end position="50"/>
    </location>
</feature>
<name>A0A0N5B3T2_STREA</name>
<keyword evidence="4" id="KW-1185">Reference proteome</keyword>
<sequence length="480" mass="55943">MYTSNKMGNGERTSNFFDNDDRFFCKICDKKFSSKTDLQSHLSTHIVLKTLKCRFCEQVILNDDEYSEHYVSTGHHNCSDKTSDKTAVFKDLLVNYLCETNSLSDSSLDYTDLHLLSDLQITVIKALKNERLTMEEMTNFSTEIKKEENKEFYKTFKRLTSYIGKQYPKRTEVEDKKDGFNNPSIFNIPMETKIREKGGDFNKPKALNLSADIGREVEIEEREVIVIEPFVPSSPIKIRKAREVEQEDDSIVILSVGNRPLEFGNDSKITNDVRTIGDIEKNNFAERVGNSQTFLEREVKIMSFMNKVKKMNRPEYLNIKSLNSTGFRNFNRIVKQCLKCGVITKNSREMIIHIFIKHMECENSSILKCFFCLRMNGSSKTFLDFDSVKQHYENAPNHRKNCVFNNNISKQSNTNETCIYMEDDNNLNIFRNYEKMFLKCFINSEDITMGRNNQNRNSRYRNQSRMNTDKNSSGCSTNKK</sequence>
<feature type="compositionally biased region" description="Polar residues" evidence="2">
    <location>
        <begin position="469"/>
        <end position="480"/>
    </location>
</feature>
<proteinExistence type="predicted"/>
<evidence type="ECO:0000313" key="4">
    <source>
        <dbReference type="Proteomes" id="UP000046392"/>
    </source>
</evidence>
<dbReference type="AlphaFoldDB" id="A0A0N5B3T2"/>
<protein>
    <submittedName>
        <fullName evidence="5">C2H2-type domain-containing protein</fullName>
    </submittedName>
</protein>
<keyword evidence="1" id="KW-0862">Zinc</keyword>